<dbReference type="GO" id="GO:0003871">
    <property type="term" value="F:5-methyltetrahydropteroyltriglutamate-homocysteine S-methyltransferase activity"/>
    <property type="evidence" value="ECO:0007669"/>
    <property type="project" value="UniProtKB-EC"/>
</dbReference>
<gene>
    <name evidence="2" type="ORF">B1B_18824</name>
</gene>
<protein>
    <submittedName>
        <fullName evidence="2">Methionine synthase, vitamin-B12 independent domain protein</fullName>
        <ecNumber evidence="2">2.1.1.14</ecNumber>
    </submittedName>
</protein>
<dbReference type="InterPro" id="IPR038071">
    <property type="entry name" value="UROD/MetE-like_sf"/>
</dbReference>
<sequence length="39" mass="4549">DPRMIRVNPDCGLRTRSREIGYAKLKNMVDAVAEIRKEF</sequence>
<name>T0ZGS3_9ZZZZ</name>
<evidence type="ECO:0000259" key="1">
    <source>
        <dbReference type="Pfam" id="PF01717"/>
    </source>
</evidence>
<reference evidence="2" key="2">
    <citation type="journal article" date="2014" name="ISME J.">
        <title>Microbial stratification in low pH oxic and suboxic macroscopic growths along an acid mine drainage.</title>
        <authorList>
            <person name="Mendez-Garcia C."/>
            <person name="Mesa V."/>
            <person name="Sprenger R.R."/>
            <person name="Richter M."/>
            <person name="Diez M.S."/>
            <person name="Solano J."/>
            <person name="Bargiela R."/>
            <person name="Golyshina O.V."/>
            <person name="Manteca A."/>
            <person name="Ramos J.L."/>
            <person name="Gallego J.R."/>
            <person name="Llorente I."/>
            <person name="Martins Dos Santos V.A."/>
            <person name="Jensen O.N."/>
            <person name="Pelaez A.I."/>
            <person name="Sanchez J."/>
            <person name="Ferrer M."/>
        </authorList>
    </citation>
    <scope>NUCLEOTIDE SEQUENCE</scope>
</reference>
<keyword evidence="2" id="KW-0808">Transferase</keyword>
<dbReference type="SUPFAM" id="SSF51726">
    <property type="entry name" value="UROD/MetE-like"/>
    <property type="match status" value="1"/>
</dbReference>
<dbReference type="AlphaFoldDB" id="T0ZGS3"/>
<dbReference type="GO" id="GO:0009086">
    <property type="term" value="P:methionine biosynthetic process"/>
    <property type="evidence" value="ECO:0007669"/>
    <property type="project" value="InterPro"/>
</dbReference>
<organism evidence="2">
    <name type="scientific">mine drainage metagenome</name>
    <dbReference type="NCBI Taxonomy" id="410659"/>
    <lineage>
        <taxon>unclassified sequences</taxon>
        <taxon>metagenomes</taxon>
        <taxon>ecological metagenomes</taxon>
    </lineage>
</organism>
<feature type="domain" description="Cobalamin-independent methionine synthase MetE C-terminal/archaeal" evidence="1">
    <location>
        <begin position="5"/>
        <end position="32"/>
    </location>
</feature>
<dbReference type="EMBL" id="AUZY01012624">
    <property type="protein sequence ID" value="EQD28945.1"/>
    <property type="molecule type" value="Genomic_DNA"/>
</dbReference>
<dbReference type="GO" id="GO:0008270">
    <property type="term" value="F:zinc ion binding"/>
    <property type="evidence" value="ECO:0007669"/>
    <property type="project" value="InterPro"/>
</dbReference>
<dbReference type="EC" id="2.1.1.14" evidence="2"/>
<feature type="non-terminal residue" evidence="2">
    <location>
        <position position="1"/>
    </location>
</feature>
<keyword evidence="2" id="KW-0489">Methyltransferase</keyword>
<dbReference type="GO" id="GO:0032259">
    <property type="term" value="P:methylation"/>
    <property type="evidence" value="ECO:0007669"/>
    <property type="project" value="UniProtKB-KW"/>
</dbReference>
<dbReference type="Gene3D" id="3.20.20.210">
    <property type="match status" value="1"/>
</dbReference>
<accession>T0ZGS3</accession>
<comment type="caution">
    <text evidence="2">The sequence shown here is derived from an EMBL/GenBank/DDBJ whole genome shotgun (WGS) entry which is preliminary data.</text>
</comment>
<reference evidence="2" key="1">
    <citation type="submission" date="2013-08" db="EMBL/GenBank/DDBJ databases">
        <authorList>
            <person name="Mendez C."/>
            <person name="Richter M."/>
            <person name="Ferrer M."/>
            <person name="Sanchez J."/>
        </authorList>
    </citation>
    <scope>NUCLEOTIDE SEQUENCE</scope>
</reference>
<proteinExistence type="predicted"/>
<dbReference type="InterPro" id="IPR002629">
    <property type="entry name" value="Met_Synth_C/arc"/>
</dbReference>
<dbReference type="Pfam" id="PF01717">
    <property type="entry name" value="Meth_synt_2"/>
    <property type="match status" value="1"/>
</dbReference>
<evidence type="ECO:0000313" key="2">
    <source>
        <dbReference type="EMBL" id="EQD28945.1"/>
    </source>
</evidence>